<dbReference type="Proteomes" id="UP001148614">
    <property type="component" value="Unassembled WGS sequence"/>
</dbReference>
<accession>A0A9W8TJI5</accession>
<organism evidence="2 3">
    <name type="scientific">Xylaria arbuscula</name>
    <dbReference type="NCBI Taxonomy" id="114810"/>
    <lineage>
        <taxon>Eukaryota</taxon>
        <taxon>Fungi</taxon>
        <taxon>Dikarya</taxon>
        <taxon>Ascomycota</taxon>
        <taxon>Pezizomycotina</taxon>
        <taxon>Sordariomycetes</taxon>
        <taxon>Xylariomycetidae</taxon>
        <taxon>Xylariales</taxon>
        <taxon>Xylariaceae</taxon>
        <taxon>Xylaria</taxon>
    </lineage>
</organism>
<keyword evidence="3" id="KW-1185">Reference proteome</keyword>
<proteinExistence type="predicted"/>
<feature type="compositionally biased region" description="Polar residues" evidence="1">
    <location>
        <begin position="63"/>
        <end position="74"/>
    </location>
</feature>
<feature type="region of interest" description="Disordered" evidence="1">
    <location>
        <begin position="63"/>
        <end position="95"/>
    </location>
</feature>
<dbReference type="AlphaFoldDB" id="A0A9W8TJI5"/>
<evidence type="ECO:0000313" key="2">
    <source>
        <dbReference type="EMBL" id="KAJ3563024.1"/>
    </source>
</evidence>
<reference evidence="2" key="1">
    <citation type="submission" date="2022-07" db="EMBL/GenBank/DDBJ databases">
        <title>Genome Sequence of Xylaria arbuscula.</title>
        <authorList>
            <person name="Buettner E."/>
        </authorList>
    </citation>
    <scope>NUCLEOTIDE SEQUENCE</scope>
    <source>
        <strain evidence="2">VT107</strain>
    </source>
</reference>
<protein>
    <submittedName>
        <fullName evidence="2">Uncharacterized protein</fullName>
    </submittedName>
</protein>
<feature type="compositionally biased region" description="Pro residues" evidence="1">
    <location>
        <begin position="86"/>
        <end position="95"/>
    </location>
</feature>
<gene>
    <name evidence="2" type="ORF">NPX13_g8346</name>
</gene>
<name>A0A9W8TJI5_9PEZI</name>
<evidence type="ECO:0000313" key="3">
    <source>
        <dbReference type="Proteomes" id="UP001148614"/>
    </source>
</evidence>
<comment type="caution">
    <text evidence="2">The sequence shown here is derived from an EMBL/GenBank/DDBJ whole genome shotgun (WGS) entry which is preliminary data.</text>
</comment>
<sequence length="95" mass="10279">MSPLGRTDFDTITDRRSTLVLSTAIPAMARQFFGVENNFEPPFTDDMSVPIFGSPPVSWNDATVASASRSNSDLQDPYLAAHGPVVPCPPDSHDQ</sequence>
<dbReference type="EMBL" id="JANPWZ010001816">
    <property type="protein sequence ID" value="KAJ3563024.1"/>
    <property type="molecule type" value="Genomic_DNA"/>
</dbReference>
<evidence type="ECO:0000256" key="1">
    <source>
        <dbReference type="SAM" id="MobiDB-lite"/>
    </source>
</evidence>